<organism evidence="2 3">
    <name type="scientific">Miscanthus lutarioriparius</name>
    <dbReference type="NCBI Taxonomy" id="422564"/>
    <lineage>
        <taxon>Eukaryota</taxon>
        <taxon>Viridiplantae</taxon>
        <taxon>Streptophyta</taxon>
        <taxon>Embryophyta</taxon>
        <taxon>Tracheophyta</taxon>
        <taxon>Spermatophyta</taxon>
        <taxon>Magnoliopsida</taxon>
        <taxon>Liliopsida</taxon>
        <taxon>Poales</taxon>
        <taxon>Poaceae</taxon>
        <taxon>PACMAD clade</taxon>
        <taxon>Panicoideae</taxon>
        <taxon>Andropogonodae</taxon>
        <taxon>Andropogoneae</taxon>
        <taxon>Saccharinae</taxon>
        <taxon>Miscanthus</taxon>
    </lineage>
</organism>
<dbReference type="SUPFAM" id="SSF81383">
    <property type="entry name" value="F-box domain"/>
    <property type="match status" value="1"/>
</dbReference>
<dbReference type="InterPro" id="IPR013187">
    <property type="entry name" value="F-box-assoc_dom_typ3"/>
</dbReference>
<dbReference type="SMART" id="SM00256">
    <property type="entry name" value="FBOX"/>
    <property type="match status" value="1"/>
</dbReference>
<gene>
    <name evidence="2" type="ORF">NCGR_LOCUS14202</name>
</gene>
<evidence type="ECO:0000313" key="3">
    <source>
        <dbReference type="Proteomes" id="UP000604825"/>
    </source>
</evidence>
<evidence type="ECO:0000259" key="1">
    <source>
        <dbReference type="SMART" id="SM00256"/>
    </source>
</evidence>
<dbReference type="InterPro" id="IPR036047">
    <property type="entry name" value="F-box-like_dom_sf"/>
</dbReference>
<accession>A0A811NB57</accession>
<dbReference type="CDD" id="cd22157">
    <property type="entry name" value="F-box_AtFBW1-like"/>
    <property type="match status" value="1"/>
</dbReference>
<dbReference type="OrthoDB" id="738899at2759"/>
<dbReference type="Pfam" id="PF00646">
    <property type="entry name" value="F-box"/>
    <property type="match status" value="1"/>
</dbReference>
<dbReference type="PANTHER" id="PTHR35546">
    <property type="entry name" value="F-BOX PROTEIN INTERACTION DOMAIN PROTEIN-RELATED"/>
    <property type="match status" value="1"/>
</dbReference>
<comment type="caution">
    <text evidence="2">The sequence shown here is derived from an EMBL/GenBank/DDBJ whole genome shotgun (WGS) entry which is preliminary data.</text>
</comment>
<dbReference type="InterPro" id="IPR055290">
    <property type="entry name" value="At3g26010-like"/>
</dbReference>
<keyword evidence="3" id="KW-1185">Reference proteome</keyword>
<dbReference type="AlphaFoldDB" id="A0A811NB57"/>
<dbReference type="Proteomes" id="UP000604825">
    <property type="component" value="Unassembled WGS sequence"/>
</dbReference>
<reference evidence="2" key="1">
    <citation type="submission" date="2020-10" db="EMBL/GenBank/DDBJ databases">
        <authorList>
            <person name="Han B."/>
            <person name="Lu T."/>
            <person name="Zhao Q."/>
            <person name="Huang X."/>
            <person name="Zhao Y."/>
        </authorList>
    </citation>
    <scope>NUCLEOTIDE SEQUENCE</scope>
</reference>
<evidence type="ECO:0000313" key="2">
    <source>
        <dbReference type="EMBL" id="CAD6220775.1"/>
    </source>
</evidence>
<name>A0A811NB57_9POAL</name>
<dbReference type="Pfam" id="PF08268">
    <property type="entry name" value="FBA_3"/>
    <property type="match status" value="1"/>
</dbReference>
<dbReference type="EMBL" id="CAJGYO010000003">
    <property type="protein sequence ID" value="CAD6220775.1"/>
    <property type="molecule type" value="Genomic_DNA"/>
</dbReference>
<dbReference type="Gene3D" id="1.20.1280.50">
    <property type="match status" value="1"/>
</dbReference>
<proteinExistence type="predicted"/>
<dbReference type="PANTHER" id="PTHR35546:SF24">
    <property type="entry name" value="F-BOX DOMAIN-CONTAINING PROTEIN"/>
    <property type="match status" value="1"/>
</dbReference>
<dbReference type="InterPro" id="IPR001810">
    <property type="entry name" value="F-box_dom"/>
</dbReference>
<feature type="domain" description="F-box" evidence="1">
    <location>
        <begin position="16"/>
        <end position="56"/>
    </location>
</feature>
<protein>
    <recommendedName>
        <fullName evidence="1">F-box domain-containing protein</fullName>
    </recommendedName>
</protein>
<sequence>MEAGCSKMSAGAVTVLLDDPLVEILSRVPAKSVCRFKCVSKAWCDLIADPDNRKKLRQPMQGLFVQTFEVSDSEVDNGRISFTDLTVRSVPLDIDTCFSFLTEMTGIAAFLLHSCNGLILFRQHQESSKGYIMCNPTTRQWSAVPACGSCEGIIHTYFAFDPAVSSHFHLVQFQMPDVHFPMPYMHEDVVLLHVYSSETGTWSQNQIDEQKEQGQLEGWHHQSTLDAVYQCALVNSFLHLIVWGSDGKHILAVDVQGEARRMITMPGMADESQRHSITCYLGQSQGHLHCVTIDSADKNNDKLSTWVLQDYDTQEWVLKSTVNSLDVFGETRVTPEYQVVDIHQDCNVLFFFSAVS</sequence>